<dbReference type="InterPro" id="IPR043972">
    <property type="entry name" value="FUZ/MON1/HPS1_longin_1"/>
</dbReference>
<gene>
    <name evidence="7" type="primary">LOC100370614</name>
</gene>
<dbReference type="PANTHER" id="PTHR13027:SF7">
    <property type="entry name" value="VACUOLAR FUSION PROTEIN MON1 HOMOLOG"/>
    <property type="match status" value="1"/>
</dbReference>
<dbReference type="Pfam" id="PF19037">
    <property type="entry name" value="Fuz_longin_2"/>
    <property type="match status" value="1"/>
</dbReference>
<feature type="domain" description="FUZ/MON1/HPS1 third Longin" evidence="5">
    <location>
        <begin position="298"/>
        <end position="398"/>
    </location>
</feature>
<dbReference type="InterPro" id="IPR004353">
    <property type="entry name" value="Mon1"/>
</dbReference>
<proteinExistence type="inferred from homology"/>
<evidence type="ECO:0000313" key="6">
    <source>
        <dbReference type="Proteomes" id="UP000694865"/>
    </source>
</evidence>
<dbReference type="Proteomes" id="UP000694865">
    <property type="component" value="Unplaced"/>
</dbReference>
<sequence length="409" mass="47141">MSTSQWRNHKKHIFILSEAGNQVVFRYGNEERLATLMGVMQALLSFIQAEQNSLKSIISGTHKFVFLLRIPLILVAVSSKRESTQQLTVQLTYVYNQIISVLTFSQLNRIFQQRRNYDLRRLLTGTEKFIDNLLKLIDTDPSFLLQAVRCLPMPGTTRDIIAQSMHNAKVKDLVFAILISRNQLIALVRMKKYVLHPADLHLIFNLVSASTSFQASESWTPICLPKFDSSGFLHAHVSYLDDTDACLLLLTVDRDLFFTLSDCKQKIVERLRKHGCLQVIQESLARKGYKVAQVGISDLRHFLYKSRSTAQFTSPDWEPPYTDETERERLFGLYQYLHQRIHNNARPLKILFHAGEKETLLGWVTSGFELYTTFGPLVTKPVAITAINKLLKWIKKEEDRFFILNSPVF</sequence>
<evidence type="ECO:0000256" key="1">
    <source>
        <dbReference type="ARBA" id="ARBA00008968"/>
    </source>
</evidence>
<dbReference type="Pfam" id="PF19036">
    <property type="entry name" value="Fuz_longin_1"/>
    <property type="match status" value="1"/>
</dbReference>
<name>A0ABM0GSN2_SACKO</name>
<dbReference type="GeneID" id="100370614"/>
<keyword evidence="6" id="KW-1185">Reference proteome</keyword>
<comment type="similarity">
    <text evidence="1 2">Belongs to the MON1/SAND family.</text>
</comment>
<evidence type="ECO:0000256" key="2">
    <source>
        <dbReference type="RuleBase" id="RU367048"/>
    </source>
</evidence>
<dbReference type="InterPro" id="IPR043970">
    <property type="entry name" value="FUZ/MON1/HPS1_longin_3"/>
</dbReference>
<dbReference type="Pfam" id="PF19038">
    <property type="entry name" value="Fuz_longin_3"/>
    <property type="match status" value="1"/>
</dbReference>
<protein>
    <recommendedName>
        <fullName evidence="2">Vacuolar fusion protein MON1 homolog</fullName>
    </recommendedName>
</protein>
<dbReference type="RefSeq" id="XP_002736504.1">
    <property type="nucleotide sequence ID" value="XM_002736458.2"/>
</dbReference>
<reference evidence="7" key="1">
    <citation type="submission" date="2025-08" db="UniProtKB">
        <authorList>
            <consortium name="RefSeq"/>
        </authorList>
    </citation>
    <scope>IDENTIFICATION</scope>
    <source>
        <tissue evidence="7">Testes</tissue>
    </source>
</reference>
<feature type="domain" description="FUZ/MON1/HPS1 first Longin" evidence="3">
    <location>
        <begin position="11"/>
        <end position="133"/>
    </location>
</feature>
<dbReference type="InterPro" id="IPR043971">
    <property type="entry name" value="FUZ/MON1/HPS1_longin_2"/>
</dbReference>
<evidence type="ECO:0000313" key="7">
    <source>
        <dbReference type="RefSeq" id="XP_002736504.1"/>
    </source>
</evidence>
<evidence type="ECO:0000259" key="5">
    <source>
        <dbReference type="Pfam" id="PF19038"/>
    </source>
</evidence>
<comment type="function">
    <text evidence="2">Plays an important role in membrane trafficking through the secretory apparatus.</text>
</comment>
<evidence type="ECO:0000259" key="4">
    <source>
        <dbReference type="Pfam" id="PF19037"/>
    </source>
</evidence>
<organism evidence="6 7">
    <name type="scientific">Saccoglossus kowalevskii</name>
    <name type="common">Acorn worm</name>
    <dbReference type="NCBI Taxonomy" id="10224"/>
    <lineage>
        <taxon>Eukaryota</taxon>
        <taxon>Metazoa</taxon>
        <taxon>Hemichordata</taxon>
        <taxon>Enteropneusta</taxon>
        <taxon>Harrimaniidae</taxon>
        <taxon>Saccoglossus</taxon>
    </lineage>
</organism>
<accession>A0ABM0GSN2</accession>
<feature type="domain" description="FUZ/MON1/HPS1 second Longin" evidence="4">
    <location>
        <begin position="171"/>
        <end position="269"/>
    </location>
</feature>
<dbReference type="PRINTS" id="PR01546">
    <property type="entry name" value="YEAST73DUF"/>
</dbReference>
<dbReference type="PANTHER" id="PTHR13027">
    <property type="entry name" value="SAND PROTEIN-RELATED"/>
    <property type="match status" value="1"/>
</dbReference>
<evidence type="ECO:0000259" key="3">
    <source>
        <dbReference type="Pfam" id="PF19036"/>
    </source>
</evidence>